<dbReference type="GO" id="GO:0046523">
    <property type="term" value="F:S-methyl-5-thioribose-1-phosphate isomerase activity"/>
    <property type="evidence" value="ECO:0007669"/>
    <property type="project" value="UniProtKB-EC"/>
</dbReference>
<keyword evidence="4" id="KW-1185">Reference proteome</keyword>
<name>A0ABS4KL80_9FIRM</name>
<dbReference type="NCBIfam" id="TIGR00524">
    <property type="entry name" value="eIF-2B_rel"/>
    <property type="match status" value="1"/>
</dbReference>
<dbReference type="InterPro" id="IPR037171">
    <property type="entry name" value="NagB/RpiA_transferase-like"/>
</dbReference>
<dbReference type="EC" id="5.3.1.23" evidence="3"/>
<comment type="similarity">
    <text evidence="1">Belongs to the eIF-2B alpha/beta/delta subunits family. MtnA subfamily.</text>
</comment>
<dbReference type="PANTHER" id="PTHR43475:SF1">
    <property type="entry name" value="METHYLTHIORIBOSE-1-PHOSPHATE ISOMERASE"/>
    <property type="match status" value="1"/>
</dbReference>
<sequence length="350" mass="39538">MIRNDSDLGFILRYENVAWYENGKVRILDRRVYPTEVKFVVCEHHTEVAKAIADMVTQSAGPYTAAGMGMALAAYEVRNESKDIQLDYLEKAAHTLSNARPTTANRMRKITSGCLEATKIALENGEKVDQRIFQTTVDSLNRRYENMEIVGEYLVDMFPNKGSIMTQCFGETIVGMMLRVAKKRNKDIRIFVPETRPYFQGARLTASVCQDQGFDTTVITDNMPAFVMKSQKIDLFTSAADVICLDGHITNKVGTYQIAIAAKYHEVPYFVTGIPDIDNPVVETVNIEERDPQLVLEARGIKNTLDGVKGYYPSFDITPPHLISGVVTNKGIYSPYDLKRYFETDVKKFY</sequence>
<dbReference type="Gene3D" id="3.40.50.10470">
    <property type="entry name" value="Translation initiation factor eif-2b, domain 2"/>
    <property type="match status" value="1"/>
</dbReference>
<dbReference type="EMBL" id="JAGGLI010000031">
    <property type="protein sequence ID" value="MBP2028523.1"/>
    <property type="molecule type" value="Genomic_DNA"/>
</dbReference>
<dbReference type="Gene3D" id="1.20.120.420">
    <property type="entry name" value="translation initiation factor eif-2b, domain 1"/>
    <property type="match status" value="1"/>
</dbReference>
<accession>A0ABS4KL80</accession>
<evidence type="ECO:0000313" key="4">
    <source>
        <dbReference type="Proteomes" id="UP001314903"/>
    </source>
</evidence>
<dbReference type="RefSeq" id="WP_209661572.1">
    <property type="nucleotide sequence ID" value="NZ_JAGGLI010000031.1"/>
</dbReference>
<evidence type="ECO:0000256" key="1">
    <source>
        <dbReference type="ARBA" id="ARBA00009117"/>
    </source>
</evidence>
<dbReference type="InterPro" id="IPR027363">
    <property type="entry name" value="M1Pi_N"/>
</dbReference>
<organism evidence="3 4">
    <name type="scientific">Acetoanaerobium pronyense</name>
    <dbReference type="NCBI Taxonomy" id="1482736"/>
    <lineage>
        <taxon>Bacteria</taxon>
        <taxon>Bacillati</taxon>
        <taxon>Bacillota</taxon>
        <taxon>Clostridia</taxon>
        <taxon>Peptostreptococcales</taxon>
        <taxon>Filifactoraceae</taxon>
        <taxon>Acetoanaerobium</taxon>
    </lineage>
</organism>
<evidence type="ECO:0000313" key="3">
    <source>
        <dbReference type="EMBL" id="MBP2028523.1"/>
    </source>
</evidence>
<comment type="caution">
    <text evidence="3">The sequence shown here is derived from an EMBL/GenBank/DDBJ whole genome shotgun (WGS) entry which is preliminary data.</text>
</comment>
<dbReference type="Proteomes" id="UP001314903">
    <property type="component" value="Unassembled WGS sequence"/>
</dbReference>
<dbReference type="Pfam" id="PF01008">
    <property type="entry name" value="IF-2B"/>
    <property type="match status" value="1"/>
</dbReference>
<keyword evidence="2 3" id="KW-0413">Isomerase</keyword>
<dbReference type="NCBIfam" id="NF004326">
    <property type="entry name" value="PRK05720.1"/>
    <property type="match status" value="1"/>
</dbReference>
<dbReference type="InterPro" id="IPR011559">
    <property type="entry name" value="Initiation_fac_2B_a/b/d"/>
</dbReference>
<gene>
    <name evidence="3" type="ORF">J2Z35_002349</name>
</gene>
<protein>
    <submittedName>
        <fullName evidence="3">Methylthioribose-1-phosphate isomerase</fullName>
        <ecNumber evidence="3">5.3.1.23</ecNumber>
    </submittedName>
</protein>
<reference evidence="3 4" key="1">
    <citation type="submission" date="2021-03" db="EMBL/GenBank/DDBJ databases">
        <title>Genomic Encyclopedia of Type Strains, Phase IV (KMG-IV): sequencing the most valuable type-strain genomes for metagenomic binning, comparative biology and taxonomic classification.</title>
        <authorList>
            <person name="Goeker M."/>
        </authorList>
    </citation>
    <scope>NUCLEOTIDE SEQUENCE [LARGE SCALE GENOMIC DNA]</scope>
    <source>
        <strain evidence="3 4">DSM 27512</strain>
    </source>
</reference>
<evidence type="ECO:0000256" key="2">
    <source>
        <dbReference type="ARBA" id="ARBA00023235"/>
    </source>
</evidence>
<proteinExistence type="inferred from homology"/>
<dbReference type="SUPFAM" id="SSF100950">
    <property type="entry name" value="NagB/RpiA/CoA transferase-like"/>
    <property type="match status" value="1"/>
</dbReference>
<dbReference type="InterPro" id="IPR042529">
    <property type="entry name" value="IF_2B-like_C"/>
</dbReference>
<dbReference type="InterPro" id="IPR000649">
    <property type="entry name" value="IF-2B-related"/>
</dbReference>
<dbReference type="PANTHER" id="PTHR43475">
    <property type="entry name" value="METHYLTHIORIBOSE-1-PHOSPHATE ISOMERASE"/>
    <property type="match status" value="1"/>
</dbReference>